<keyword evidence="2" id="KW-0812">Transmembrane</keyword>
<feature type="region of interest" description="Disordered" evidence="1">
    <location>
        <begin position="35"/>
        <end position="58"/>
    </location>
</feature>
<dbReference type="RefSeq" id="WP_110463495.1">
    <property type="nucleotide sequence ID" value="NZ_QKMR01000030.1"/>
</dbReference>
<accession>A0A318XFU5</accession>
<evidence type="ECO:0000256" key="2">
    <source>
        <dbReference type="SAM" id="Phobius"/>
    </source>
</evidence>
<gene>
    <name evidence="4" type="ORF">LY28_03543</name>
</gene>
<protein>
    <submittedName>
        <fullName evidence="4">Peroxiredoxin</fullName>
    </submittedName>
</protein>
<feature type="transmembrane region" description="Helical" evidence="2">
    <location>
        <begin position="7"/>
        <end position="25"/>
    </location>
</feature>
<dbReference type="InterPro" id="IPR013766">
    <property type="entry name" value="Thioredoxin_domain"/>
</dbReference>
<feature type="compositionally biased region" description="Low complexity" evidence="1">
    <location>
        <begin position="35"/>
        <end position="48"/>
    </location>
</feature>
<dbReference type="EMBL" id="QKMR01000030">
    <property type="protein sequence ID" value="PYG84832.1"/>
    <property type="molecule type" value="Genomic_DNA"/>
</dbReference>
<evidence type="ECO:0000313" key="5">
    <source>
        <dbReference type="Proteomes" id="UP000248132"/>
    </source>
</evidence>
<feature type="domain" description="Thioredoxin" evidence="3">
    <location>
        <begin position="48"/>
        <end position="187"/>
    </location>
</feature>
<evidence type="ECO:0000313" key="4">
    <source>
        <dbReference type="EMBL" id="PYG84832.1"/>
    </source>
</evidence>
<keyword evidence="2" id="KW-1133">Transmembrane helix</keyword>
<keyword evidence="5" id="KW-1185">Reference proteome</keyword>
<dbReference type="InterPro" id="IPR036249">
    <property type="entry name" value="Thioredoxin-like_sf"/>
</dbReference>
<dbReference type="InterPro" id="IPR050553">
    <property type="entry name" value="Thioredoxin_ResA/DsbE_sf"/>
</dbReference>
<keyword evidence="2" id="KW-0472">Membrane</keyword>
<dbReference type="GO" id="GO:0016209">
    <property type="term" value="F:antioxidant activity"/>
    <property type="evidence" value="ECO:0007669"/>
    <property type="project" value="InterPro"/>
</dbReference>
<evidence type="ECO:0000256" key="1">
    <source>
        <dbReference type="SAM" id="MobiDB-lite"/>
    </source>
</evidence>
<dbReference type="InterPro" id="IPR000866">
    <property type="entry name" value="AhpC/TSA"/>
</dbReference>
<dbReference type="Pfam" id="PF00578">
    <property type="entry name" value="AhpC-TSA"/>
    <property type="match status" value="1"/>
</dbReference>
<name>A0A318XFU5_9FIRM</name>
<organism evidence="4 5">
    <name type="scientific">Ruminiclostridium sufflavum DSM 19573</name>
    <dbReference type="NCBI Taxonomy" id="1121337"/>
    <lineage>
        <taxon>Bacteria</taxon>
        <taxon>Bacillati</taxon>
        <taxon>Bacillota</taxon>
        <taxon>Clostridia</taxon>
        <taxon>Eubacteriales</taxon>
        <taxon>Oscillospiraceae</taxon>
        <taxon>Ruminiclostridium</taxon>
    </lineage>
</organism>
<dbReference type="SUPFAM" id="SSF52833">
    <property type="entry name" value="Thioredoxin-like"/>
    <property type="match status" value="1"/>
</dbReference>
<comment type="caution">
    <text evidence="4">The sequence shown here is derived from an EMBL/GenBank/DDBJ whole genome shotgun (WGS) entry which is preliminary data.</text>
</comment>
<evidence type="ECO:0000259" key="3">
    <source>
        <dbReference type="PROSITE" id="PS51352"/>
    </source>
</evidence>
<dbReference type="PANTHER" id="PTHR42852:SF17">
    <property type="entry name" value="THIOREDOXIN-LIKE PROTEIN HI_1115"/>
    <property type="match status" value="1"/>
</dbReference>
<reference evidence="4 5" key="1">
    <citation type="submission" date="2018-06" db="EMBL/GenBank/DDBJ databases">
        <title>Genomic Encyclopedia of Type Strains, Phase I: the one thousand microbial genomes (KMG-I) project.</title>
        <authorList>
            <person name="Kyrpides N."/>
        </authorList>
    </citation>
    <scope>NUCLEOTIDE SEQUENCE [LARGE SCALE GENOMIC DNA]</scope>
    <source>
        <strain evidence="4 5">DSM 19573</strain>
    </source>
</reference>
<dbReference type="AlphaFoldDB" id="A0A318XFU5"/>
<dbReference type="OrthoDB" id="9809733at2"/>
<dbReference type="Gene3D" id="3.40.30.10">
    <property type="entry name" value="Glutaredoxin"/>
    <property type="match status" value="1"/>
</dbReference>
<dbReference type="PANTHER" id="PTHR42852">
    <property type="entry name" value="THIOL:DISULFIDE INTERCHANGE PROTEIN DSBE"/>
    <property type="match status" value="1"/>
</dbReference>
<dbReference type="GO" id="GO:0016491">
    <property type="term" value="F:oxidoreductase activity"/>
    <property type="evidence" value="ECO:0007669"/>
    <property type="project" value="InterPro"/>
</dbReference>
<dbReference type="PROSITE" id="PS51352">
    <property type="entry name" value="THIOREDOXIN_2"/>
    <property type="match status" value="1"/>
</dbReference>
<sequence>MRKKISIVIWVVAICAVLAAAYILYSKNQPLIIEPPSQQTESTSQSDQNTNPQAPDFTLKDMDGNDVKLSDYKGKIVILNFWAVWCKYCKVEMPDFNELNKELQKENEVVILAVNSQESVDTVKEYLTSSNIDLKVLLDSDGSVTQKYGISGFPTTFFINKDGTLYTYISGMTDKKTLTQVISEIKSKDTQE</sequence>
<dbReference type="CDD" id="cd02966">
    <property type="entry name" value="TlpA_like_family"/>
    <property type="match status" value="1"/>
</dbReference>
<dbReference type="Proteomes" id="UP000248132">
    <property type="component" value="Unassembled WGS sequence"/>
</dbReference>
<proteinExistence type="predicted"/>